<feature type="signal peptide" evidence="1">
    <location>
        <begin position="1"/>
        <end position="21"/>
    </location>
</feature>
<evidence type="ECO:0000256" key="1">
    <source>
        <dbReference type="SAM" id="SignalP"/>
    </source>
</evidence>
<evidence type="ECO:0000313" key="2">
    <source>
        <dbReference type="EMBL" id="TCJ28278.1"/>
    </source>
</evidence>
<gene>
    <name evidence="2" type="ORF">EPD65_08005</name>
</gene>
<dbReference type="EMBL" id="SJZJ01000011">
    <property type="protein sequence ID" value="TCJ28278.1"/>
    <property type="molecule type" value="Genomic_DNA"/>
</dbReference>
<organism evidence="2 3">
    <name type="scientific">Nocardioides jejuensis</name>
    <dbReference type="NCBI Taxonomy" id="2502782"/>
    <lineage>
        <taxon>Bacteria</taxon>
        <taxon>Bacillati</taxon>
        <taxon>Actinomycetota</taxon>
        <taxon>Actinomycetes</taxon>
        <taxon>Propionibacteriales</taxon>
        <taxon>Nocardioidaceae</taxon>
        <taxon>Nocardioides</taxon>
    </lineage>
</organism>
<dbReference type="Proteomes" id="UP000295453">
    <property type="component" value="Unassembled WGS sequence"/>
</dbReference>
<dbReference type="OrthoDB" id="9863318at2"/>
<dbReference type="AlphaFoldDB" id="A0A4R1CDX7"/>
<dbReference type="PROSITE" id="PS51257">
    <property type="entry name" value="PROKAR_LIPOPROTEIN"/>
    <property type="match status" value="1"/>
</dbReference>
<feature type="chain" id="PRO_5039253222" evidence="1">
    <location>
        <begin position="22"/>
        <end position="173"/>
    </location>
</feature>
<keyword evidence="3" id="KW-1185">Reference proteome</keyword>
<proteinExistence type="predicted"/>
<protein>
    <submittedName>
        <fullName evidence="2">Uncharacterized protein</fullName>
    </submittedName>
</protein>
<comment type="caution">
    <text evidence="2">The sequence shown here is derived from an EMBL/GenBank/DDBJ whole genome shotgun (WGS) entry which is preliminary data.</text>
</comment>
<dbReference type="RefSeq" id="WP_131582946.1">
    <property type="nucleotide sequence ID" value="NZ_SJZJ01000011.1"/>
</dbReference>
<evidence type="ECO:0000313" key="3">
    <source>
        <dbReference type="Proteomes" id="UP000295453"/>
    </source>
</evidence>
<name>A0A4R1CDX7_9ACTN</name>
<keyword evidence="1" id="KW-0732">Signal</keyword>
<accession>A0A4R1CDX7</accession>
<reference evidence="2 3" key="1">
    <citation type="submission" date="2019-03" db="EMBL/GenBank/DDBJ databases">
        <authorList>
            <person name="Kim M.K.M."/>
        </authorList>
    </citation>
    <scope>NUCLEOTIDE SEQUENCE [LARGE SCALE GENOMIC DNA]</scope>
    <source>
        <strain evidence="2 3">18JY15-6</strain>
    </source>
</reference>
<sequence length="173" mass="17824">MRLTTPALGLVVATAALGLTACGGPETPYTDTDLAVAALASAMAPQLPADQAHCTAKSLVDAQGVDALTRAGALTKDHVAKLTDPFDKATATALADATIACWDWRKNTESWASRYPTAEPKAWDKYVACASKLDDKLHAALEASYDKAGTAKPAAALAKAQDACKKVLGTPVG</sequence>